<evidence type="ECO:0008006" key="3">
    <source>
        <dbReference type="Google" id="ProtNLM"/>
    </source>
</evidence>
<proteinExistence type="predicted"/>
<comment type="caution">
    <text evidence="1">The sequence shown here is derived from an EMBL/GenBank/DDBJ whole genome shotgun (WGS) entry which is preliminary data.</text>
</comment>
<evidence type="ECO:0000313" key="1">
    <source>
        <dbReference type="EMBL" id="MFC5753396.1"/>
    </source>
</evidence>
<dbReference type="RefSeq" id="WP_378290371.1">
    <property type="nucleotide sequence ID" value="NZ_JBHSON010000111.1"/>
</dbReference>
<dbReference type="Proteomes" id="UP001596074">
    <property type="component" value="Unassembled WGS sequence"/>
</dbReference>
<name>A0ABW1AFR0_9ACTN</name>
<keyword evidence="2" id="KW-1185">Reference proteome</keyword>
<reference evidence="2" key="1">
    <citation type="journal article" date="2019" name="Int. J. Syst. Evol. Microbiol.">
        <title>The Global Catalogue of Microorganisms (GCM) 10K type strain sequencing project: providing services to taxonomists for standard genome sequencing and annotation.</title>
        <authorList>
            <consortium name="The Broad Institute Genomics Platform"/>
            <consortium name="The Broad Institute Genome Sequencing Center for Infectious Disease"/>
            <person name="Wu L."/>
            <person name="Ma J."/>
        </authorList>
    </citation>
    <scope>NUCLEOTIDE SEQUENCE [LARGE SCALE GENOMIC DNA]</scope>
    <source>
        <strain evidence="2">KCTC 42087</strain>
    </source>
</reference>
<accession>A0ABW1AFR0</accession>
<sequence length="99" mass="10774">MAHDPHDEIPGWHVEPGQNGTWLARRRGTLSALQVEYGCRALVGANSRAELELACTTEDVKAGLVRAAERLAEGMAEAEIKRQEDARRAQLEPGSGINL</sequence>
<protein>
    <recommendedName>
        <fullName evidence="3">DUF1876 domain-containing protein</fullName>
    </recommendedName>
</protein>
<organism evidence="1 2">
    <name type="scientific">Actinomadura rugatobispora</name>
    <dbReference type="NCBI Taxonomy" id="1994"/>
    <lineage>
        <taxon>Bacteria</taxon>
        <taxon>Bacillati</taxon>
        <taxon>Actinomycetota</taxon>
        <taxon>Actinomycetes</taxon>
        <taxon>Streptosporangiales</taxon>
        <taxon>Thermomonosporaceae</taxon>
        <taxon>Actinomadura</taxon>
    </lineage>
</organism>
<evidence type="ECO:0000313" key="2">
    <source>
        <dbReference type="Proteomes" id="UP001596074"/>
    </source>
</evidence>
<dbReference type="EMBL" id="JBHSON010000111">
    <property type="protein sequence ID" value="MFC5753396.1"/>
    <property type="molecule type" value="Genomic_DNA"/>
</dbReference>
<gene>
    <name evidence="1" type="ORF">ACFPZN_47920</name>
</gene>